<organism evidence="1 2">
    <name type="scientific">Eiseniibacteriota bacterium</name>
    <dbReference type="NCBI Taxonomy" id="2212470"/>
    <lineage>
        <taxon>Bacteria</taxon>
        <taxon>Candidatus Eiseniibacteriota</taxon>
    </lineage>
</organism>
<comment type="caution">
    <text evidence="1">The sequence shown here is derived from an EMBL/GenBank/DDBJ whole genome shotgun (WGS) entry which is preliminary data.</text>
</comment>
<evidence type="ECO:0000313" key="1">
    <source>
        <dbReference type="EMBL" id="TMQ64936.1"/>
    </source>
</evidence>
<protein>
    <submittedName>
        <fullName evidence="1">Zinc ribbon domain-containing protein</fullName>
    </submittedName>
</protein>
<dbReference type="AlphaFoldDB" id="A0A538TMT7"/>
<dbReference type="EMBL" id="VBOZ01000016">
    <property type="protein sequence ID" value="TMQ64936.1"/>
    <property type="molecule type" value="Genomic_DNA"/>
</dbReference>
<dbReference type="Proteomes" id="UP000317691">
    <property type="component" value="Unassembled WGS sequence"/>
</dbReference>
<gene>
    <name evidence="1" type="ORF">E6K79_06215</name>
</gene>
<sequence length="299" mass="32319">MKLVACPKCHAHYDVADITDEAVRCPCGAIIPAKPPAAVDAAVKRCAACGALVADGEQVCSYCQAAVARDPAPAGPVCPECYARNPEGARHCTACGVAFLPQPIRRTADPLECPTCAGVHLAARSLGGLWVDECPMCLGLWAPGDVMDRLVERVRERRRRDGKPAAEHAHRERRAAWQAEVSYRRCPVCRGGMQRKNFGHRSGVVVDWCGSHGTWLDAHEMEDIAAFVLEGGLETAPAQGKEGTWNLPADPARTAAILAAEQLLADERARSNERTQQWTFGPGHPFKGIGDLIAEFLKR</sequence>
<accession>A0A538TMT7</accession>
<evidence type="ECO:0000313" key="2">
    <source>
        <dbReference type="Proteomes" id="UP000317691"/>
    </source>
</evidence>
<proteinExistence type="predicted"/>
<reference evidence="1 2" key="1">
    <citation type="journal article" date="2019" name="Nat. Microbiol.">
        <title>Mediterranean grassland soil C-N compound turnover is dependent on rainfall and depth, and is mediated by genomically divergent microorganisms.</title>
        <authorList>
            <person name="Diamond S."/>
            <person name="Andeer P.F."/>
            <person name="Li Z."/>
            <person name="Crits-Christoph A."/>
            <person name="Burstein D."/>
            <person name="Anantharaman K."/>
            <person name="Lane K.R."/>
            <person name="Thomas B.C."/>
            <person name="Pan C."/>
            <person name="Northen T.R."/>
            <person name="Banfield J.F."/>
        </authorList>
    </citation>
    <scope>NUCLEOTIDE SEQUENCE [LARGE SCALE GENOMIC DNA]</scope>
    <source>
        <strain evidence="1">WS_9</strain>
    </source>
</reference>
<name>A0A538TMT7_UNCEI</name>